<evidence type="ECO:0000313" key="5">
    <source>
        <dbReference type="EMBL" id="SIR58703.1"/>
    </source>
</evidence>
<keyword evidence="1" id="KW-0175">Coiled coil</keyword>
<protein>
    <submittedName>
        <fullName evidence="4 5">Transcriptional regulator</fullName>
    </submittedName>
</protein>
<dbReference type="PROSITE" id="PS50943">
    <property type="entry name" value="HTH_CROC1"/>
    <property type="match status" value="1"/>
</dbReference>
<evidence type="ECO:0000313" key="6">
    <source>
        <dbReference type="Proteomes" id="UP000186385"/>
    </source>
</evidence>
<dbReference type="EMBL" id="MWSK01000011">
    <property type="protein sequence ID" value="OXS74244.1"/>
    <property type="molecule type" value="Genomic_DNA"/>
</dbReference>
<dbReference type="AlphaFoldDB" id="A0A1N7C5F1"/>
<evidence type="ECO:0000256" key="2">
    <source>
        <dbReference type="SAM" id="Phobius"/>
    </source>
</evidence>
<dbReference type="OrthoDB" id="9808239at2"/>
<keyword evidence="2" id="KW-0472">Membrane</keyword>
<dbReference type="RefSeq" id="WP_045850786.1">
    <property type="nucleotide sequence ID" value="NZ_FTLX01000011.1"/>
</dbReference>
<sequence>MNRYLLELGSNISNIRNCLSFTQEEFAQALGISRPTVIKIEQDPTKMTKNIALAMFVAVQAEIETNKQALDSMKTSDYANPEKAIKLISGVASGATMVSSGALTVGIASLPLAGLIGLGTAMSTVGNVLNKLKKNKKSEEESNEELKQLQKKIDIESLKGLWNEQTAEKIINMAKENLIKKEKECLACFDLERWSNKEYVERIIEGSVE</sequence>
<organism evidence="5 6">
    <name type="scientific">Domibacillus enclensis</name>
    <dbReference type="NCBI Taxonomy" id="1017273"/>
    <lineage>
        <taxon>Bacteria</taxon>
        <taxon>Bacillati</taxon>
        <taxon>Bacillota</taxon>
        <taxon>Bacilli</taxon>
        <taxon>Bacillales</taxon>
        <taxon>Bacillaceae</taxon>
        <taxon>Domibacillus</taxon>
    </lineage>
</organism>
<evidence type="ECO:0000313" key="4">
    <source>
        <dbReference type="EMBL" id="OXS74244.1"/>
    </source>
</evidence>
<reference evidence="7" key="2">
    <citation type="submission" date="2017-03" db="EMBL/GenBank/DDBJ databases">
        <title>Bacillus sp. V-88(T) DSM27956, whole genome shotgun sequencing project.</title>
        <authorList>
            <person name="Dastager S.G."/>
            <person name="Neurgaonkar P.S."/>
            <person name="Dharne M.S."/>
        </authorList>
    </citation>
    <scope>NUCLEOTIDE SEQUENCE [LARGE SCALE GENOMIC DNA]</scope>
    <source>
        <strain evidence="7">DSM 25145</strain>
    </source>
</reference>
<reference evidence="4" key="3">
    <citation type="submission" date="2017-03" db="EMBL/GenBank/DDBJ databases">
        <authorList>
            <person name="Dastager S.G."/>
            <person name="Neurgaonkar P.S."/>
            <person name="Dharne M.S."/>
        </authorList>
    </citation>
    <scope>NUCLEOTIDE SEQUENCE</scope>
    <source>
        <strain evidence="4">DSM 25145</strain>
    </source>
</reference>
<dbReference type="Proteomes" id="UP000186385">
    <property type="component" value="Unassembled WGS sequence"/>
</dbReference>
<reference evidence="5 6" key="1">
    <citation type="submission" date="2017-01" db="EMBL/GenBank/DDBJ databases">
        <authorList>
            <person name="Mah S.A."/>
            <person name="Swanson W.J."/>
            <person name="Moy G.W."/>
            <person name="Vacquier V.D."/>
        </authorList>
    </citation>
    <scope>NUCLEOTIDE SEQUENCE [LARGE SCALE GENOMIC DNA]</scope>
    <source>
        <strain evidence="5 6">NIO-1016</strain>
    </source>
</reference>
<dbReference type="STRING" id="1017273.SAMN05443094_11175"/>
<name>A0A1N7C5F1_9BACI</name>
<dbReference type="Gene3D" id="1.10.260.40">
    <property type="entry name" value="lambda repressor-like DNA-binding domains"/>
    <property type="match status" value="1"/>
</dbReference>
<keyword evidence="2" id="KW-1133">Transmembrane helix</keyword>
<keyword evidence="2" id="KW-0812">Transmembrane</keyword>
<gene>
    <name evidence="4" type="ORF">B1B05_17380</name>
    <name evidence="5" type="ORF">SAMN05443094_11175</name>
</gene>
<accession>A0A1N7C5F1</accession>
<dbReference type="CDD" id="cd00093">
    <property type="entry name" value="HTH_XRE"/>
    <property type="match status" value="1"/>
</dbReference>
<dbReference type="Proteomes" id="UP000215545">
    <property type="component" value="Unassembled WGS sequence"/>
</dbReference>
<dbReference type="Pfam" id="PF01381">
    <property type="entry name" value="HTH_3"/>
    <property type="match status" value="1"/>
</dbReference>
<dbReference type="InterPro" id="IPR010982">
    <property type="entry name" value="Lambda_DNA-bd_dom_sf"/>
</dbReference>
<evidence type="ECO:0000256" key="1">
    <source>
        <dbReference type="SAM" id="Coils"/>
    </source>
</evidence>
<keyword evidence="7" id="KW-1185">Reference proteome</keyword>
<dbReference type="InterPro" id="IPR001387">
    <property type="entry name" value="Cro/C1-type_HTH"/>
</dbReference>
<dbReference type="SUPFAM" id="SSF47413">
    <property type="entry name" value="lambda repressor-like DNA-binding domains"/>
    <property type="match status" value="1"/>
</dbReference>
<dbReference type="GO" id="GO:0003677">
    <property type="term" value="F:DNA binding"/>
    <property type="evidence" value="ECO:0007669"/>
    <property type="project" value="UniProtKB-KW"/>
</dbReference>
<proteinExistence type="predicted"/>
<feature type="domain" description="HTH cro/C1-type" evidence="3">
    <location>
        <begin position="12"/>
        <end position="43"/>
    </location>
</feature>
<dbReference type="EMBL" id="FTLX01000011">
    <property type="protein sequence ID" value="SIR58703.1"/>
    <property type="molecule type" value="Genomic_DNA"/>
</dbReference>
<feature type="coiled-coil region" evidence="1">
    <location>
        <begin position="129"/>
        <end position="184"/>
    </location>
</feature>
<feature type="transmembrane region" description="Helical" evidence="2">
    <location>
        <begin position="107"/>
        <end position="129"/>
    </location>
</feature>
<evidence type="ECO:0000259" key="3">
    <source>
        <dbReference type="PROSITE" id="PS50943"/>
    </source>
</evidence>
<evidence type="ECO:0000313" key="7">
    <source>
        <dbReference type="Proteomes" id="UP000215545"/>
    </source>
</evidence>
<keyword evidence="5" id="KW-0238">DNA-binding</keyword>